<proteinExistence type="predicted"/>
<dbReference type="Proteomes" id="UP000603141">
    <property type="component" value="Unassembled WGS sequence"/>
</dbReference>
<reference evidence="1" key="1">
    <citation type="submission" date="2021-01" db="EMBL/GenBank/DDBJ databases">
        <title>Modified the classification status of verrucomicrobia.</title>
        <authorList>
            <person name="Feng X."/>
        </authorList>
    </citation>
    <scope>NUCLEOTIDE SEQUENCE</scope>
    <source>
        <strain evidence="1">KCTC 22041</strain>
    </source>
</reference>
<dbReference type="EMBL" id="JAENIJ010000017">
    <property type="protein sequence ID" value="MBK1883105.1"/>
    <property type="molecule type" value="Genomic_DNA"/>
</dbReference>
<gene>
    <name evidence="1" type="ORF">JIN85_11805</name>
</gene>
<evidence type="ECO:0000313" key="1">
    <source>
        <dbReference type="EMBL" id="MBK1883105.1"/>
    </source>
</evidence>
<organism evidence="1 2">
    <name type="scientific">Luteolibacter pohnpeiensis</name>
    <dbReference type="NCBI Taxonomy" id="454153"/>
    <lineage>
        <taxon>Bacteria</taxon>
        <taxon>Pseudomonadati</taxon>
        <taxon>Verrucomicrobiota</taxon>
        <taxon>Verrucomicrobiia</taxon>
        <taxon>Verrucomicrobiales</taxon>
        <taxon>Verrucomicrobiaceae</taxon>
        <taxon>Luteolibacter</taxon>
    </lineage>
</organism>
<name>A0A934S4R0_9BACT</name>
<dbReference type="AlphaFoldDB" id="A0A934S4R0"/>
<accession>A0A934S4R0</accession>
<dbReference type="RefSeq" id="WP_200270899.1">
    <property type="nucleotide sequence ID" value="NZ_JAENIJ010000017.1"/>
</dbReference>
<protein>
    <submittedName>
        <fullName evidence="1">Uncharacterized protein</fullName>
    </submittedName>
</protein>
<sequence length="253" mass="29398">MPTYSLLQESLEQSISLDSLQDATQVVRSITRADCHHIHRDLYGIVVSGLPHPEALAFQAELARRDYPTRIVDDRDVPVLHEAFGMQRLDLIGDKLYFTSSAGRRETRELKELVFIAAGFFSEERWVAGKEMVWEPVKVTRYGVDVNLNYEREEVLEKYPTFLMDFFFWSMPHRLQLRVSDASVAFFNDEALKLKNMPSFVAMMGKVAQLLPAERMNSGMLRRMDPFAYPAKRSYEEEIRWHFSGFRDADCVK</sequence>
<comment type="caution">
    <text evidence="1">The sequence shown here is derived from an EMBL/GenBank/DDBJ whole genome shotgun (WGS) entry which is preliminary data.</text>
</comment>
<keyword evidence="2" id="KW-1185">Reference proteome</keyword>
<evidence type="ECO:0000313" key="2">
    <source>
        <dbReference type="Proteomes" id="UP000603141"/>
    </source>
</evidence>